<name>A0AAV7L2J8_PLEWA</name>
<dbReference type="InterPro" id="IPR018114">
    <property type="entry name" value="TRYPSIN_HIS"/>
</dbReference>
<organism evidence="8 9">
    <name type="scientific">Pleurodeles waltl</name>
    <name type="common">Iberian ribbed newt</name>
    <dbReference type="NCBI Taxonomy" id="8319"/>
    <lineage>
        <taxon>Eukaryota</taxon>
        <taxon>Metazoa</taxon>
        <taxon>Chordata</taxon>
        <taxon>Craniata</taxon>
        <taxon>Vertebrata</taxon>
        <taxon>Euteleostomi</taxon>
        <taxon>Amphibia</taxon>
        <taxon>Batrachia</taxon>
        <taxon>Caudata</taxon>
        <taxon>Salamandroidea</taxon>
        <taxon>Salamandridae</taxon>
        <taxon>Pleurodelinae</taxon>
        <taxon>Pleurodeles</taxon>
    </lineage>
</organism>
<dbReference type="Pfam" id="PF00089">
    <property type="entry name" value="Trypsin"/>
    <property type="match status" value="1"/>
</dbReference>
<comment type="caution">
    <text evidence="8">The sequence shown here is derived from an EMBL/GenBank/DDBJ whole genome shotgun (WGS) entry which is preliminary data.</text>
</comment>
<reference evidence="8" key="1">
    <citation type="journal article" date="2022" name="bioRxiv">
        <title>Sequencing and chromosome-scale assembly of the giantPleurodeles waltlgenome.</title>
        <authorList>
            <person name="Brown T."/>
            <person name="Elewa A."/>
            <person name="Iarovenko S."/>
            <person name="Subramanian E."/>
            <person name="Araus A.J."/>
            <person name="Petzold A."/>
            <person name="Susuki M."/>
            <person name="Suzuki K.-i.T."/>
            <person name="Hayashi T."/>
            <person name="Toyoda A."/>
            <person name="Oliveira C."/>
            <person name="Osipova E."/>
            <person name="Leigh N.D."/>
            <person name="Simon A."/>
            <person name="Yun M.H."/>
        </authorList>
    </citation>
    <scope>NUCLEOTIDE SEQUENCE</scope>
    <source>
        <strain evidence="8">20211129_DDA</strain>
        <tissue evidence="8">Liver</tissue>
    </source>
</reference>
<sequence length="266" mass="29239">MERRGTRRRLGSSCSSSAARGSVRVSSGTRSLEGGREAKPHSRPYMASLKLSGHICGGFLVAPQWVMTAAHCPENISIVLGAHDLDVHEHSQQMMAVESYHTHPGYDDSAMIPFNDIRLLKLARPAVINKYVQAIPVPWKNNDVPTGTSCSLSGWGLIDDNRVTNKLFETNITVVSRRKCARLFPFLDEGMFCAGSNRMRDTSQGDSGGPLVCNGVVEGVVSFGMDFPPGVYTRISNYLPWIKKTMGEGKVLRKEHKSSQRLVTFA</sequence>
<proteinExistence type="predicted"/>
<feature type="compositionally biased region" description="Low complexity" evidence="6">
    <location>
        <begin position="11"/>
        <end position="31"/>
    </location>
</feature>
<evidence type="ECO:0000256" key="6">
    <source>
        <dbReference type="SAM" id="MobiDB-lite"/>
    </source>
</evidence>
<feature type="compositionally biased region" description="Basic residues" evidence="6">
    <location>
        <begin position="1"/>
        <end position="10"/>
    </location>
</feature>
<protein>
    <recommendedName>
        <fullName evidence="7">Peptidase S1 domain-containing protein</fullName>
    </recommendedName>
</protein>
<evidence type="ECO:0000313" key="9">
    <source>
        <dbReference type="Proteomes" id="UP001066276"/>
    </source>
</evidence>
<dbReference type="EMBL" id="JANPWB010000016">
    <property type="protein sequence ID" value="KAJ1085911.1"/>
    <property type="molecule type" value="Genomic_DNA"/>
</dbReference>
<dbReference type="PANTHER" id="PTHR24271">
    <property type="entry name" value="KALLIKREIN-RELATED"/>
    <property type="match status" value="1"/>
</dbReference>
<dbReference type="InterPro" id="IPR009003">
    <property type="entry name" value="Peptidase_S1_PA"/>
</dbReference>
<dbReference type="Gene3D" id="2.40.10.10">
    <property type="entry name" value="Trypsin-like serine proteases"/>
    <property type="match status" value="2"/>
</dbReference>
<dbReference type="PROSITE" id="PS00135">
    <property type="entry name" value="TRYPSIN_SER"/>
    <property type="match status" value="1"/>
</dbReference>
<dbReference type="GO" id="GO:0004252">
    <property type="term" value="F:serine-type endopeptidase activity"/>
    <property type="evidence" value="ECO:0007669"/>
    <property type="project" value="InterPro"/>
</dbReference>
<dbReference type="PROSITE" id="PS00134">
    <property type="entry name" value="TRYPSIN_HIS"/>
    <property type="match status" value="1"/>
</dbReference>
<keyword evidence="2 5" id="KW-0378">Hydrolase</keyword>
<dbReference type="GO" id="GO:0006508">
    <property type="term" value="P:proteolysis"/>
    <property type="evidence" value="ECO:0007669"/>
    <property type="project" value="UniProtKB-KW"/>
</dbReference>
<keyword evidence="1 5" id="KW-0645">Protease</keyword>
<keyword evidence="9" id="KW-1185">Reference proteome</keyword>
<evidence type="ECO:0000256" key="5">
    <source>
        <dbReference type="RuleBase" id="RU363034"/>
    </source>
</evidence>
<dbReference type="InterPro" id="IPR033116">
    <property type="entry name" value="TRYPSIN_SER"/>
</dbReference>
<evidence type="ECO:0000256" key="3">
    <source>
        <dbReference type="ARBA" id="ARBA00022825"/>
    </source>
</evidence>
<dbReference type="AlphaFoldDB" id="A0AAV7L2J8"/>
<dbReference type="CDD" id="cd00190">
    <property type="entry name" value="Tryp_SPc"/>
    <property type="match status" value="1"/>
</dbReference>
<dbReference type="SMART" id="SM00020">
    <property type="entry name" value="Tryp_SPc"/>
    <property type="match status" value="1"/>
</dbReference>
<evidence type="ECO:0000259" key="7">
    <source>
        <dbReference type="PROSITE" id="PS50240"/>
    </source>
</evidence>
<dbReference type="SUPFAM" id="SSF50494">
    <property type="entry name" value="Trypsin-like serine proteases"/>
    <property type="match status" value="1"/>
</dbReference>
<evidence type="ECO:0000256" key="2">
    <source>
        <dbReference type="ARBA" id="ARBA00022801"/>
    </source>
</evidence>
<evidence type="ECO:0000313" key="8">
    <source>
        <dbReference type="EMBL" id="KAJ1085911.1"/>
    </source>
</evidence>
<keyword evidence="4" id="KW-1015">Disulfide bond</keyword>
<gene>
    <name evidence="8" type="ORF">NDU88_006035</name>
</gene>
<keyword evidence="3 5" id="KW-0720">Serine protease</keyword>
<dbReference type="PRINTS" id="PR00722">
    <property type="entry name" value="CHYMOTRYPSIN"/>
</dbReference>
<dbReference type="Proteomes" id="UP001066276">
    <property type="component" value="Chromosome 12"/>
</dbReference>
<dbReference type="PANTHER" id="PTHR24271:SF90">
    <property type="entry name" value="PEPTIDASE S1 DOMAIN-CONTAINING PROTEIN"/>
    <property type="match status" value="1"/>
</dbReference>
<accession>A0AAV7L2J8</accession>
<dbReference type="InterPro" id="IPR001254">
    <property type="entry name" value="Trypsin_dom"/>
</dbReference>
<feature type="domain" description="Peptidase S1" evidence="7">
    <location>
        <begin position="32"/>
        <end position="247"/>
    </location>
</feature>
<evidence type="ECO:0000256" key="4">
    <source>
        <dbReference type="ARBA" id="ARBA00023157"/>
    </source>
</evidence>
<evidence type="ECO:0000256" key="1">
    <source>
        <dbReference type="ARBA" id="ARBA00022670"/>
    </source>
</evidence>
<dbReference type="PROSITE" id="PS50240">
    <property type="entry name" value="TRYPSIN_DOM"/>
    <property type="match status" value="1"/>
</dbReference>
<dbReference type="InterPro" id="IPR043504">
    <property type="entry name" value="Peptidase_S1_PA_chymotrypsin"/>
</dbReference>
<dbReference type="FunFam" id="2.40.10.10:FF:000005">
    <property type="entry name" value="Serine protease 37"/>
    <property type="match status" value="1"/>
</dbReference>
<dbReference type="InterPro" id="IPR001314">
    <property type="entry name" value="Peptidase_S1A"/>
</dbReference>
<feature type="region of interest" description="Disordered" evidence="6">
    <location>
        <begin position="1"/>
        <end position="41"/>
    </location>
</feature>